<dbReference type="Gene3D" id="2.130.10.10">
    <property type="entry name" value="YVTN repeat-like/Quinoprotein amine dehydrogenase"/>
    <property type="match status" value="3"/>
</dbReference>
<dbReference type="InterPro" id="IPR007148">
    <property type="entry name" value="SSU_processome_Utp12"/>
</dbReference>
<name>A0A6B2KX53_9EUKA</name>
<feature type="repeat" description="WD" evidence="6">
    <location>
        <begin position="586"/>
        <end position="627"/>
    </location>
</feature>
<dbReference type="PROSITE" id="PS50294">
    <property type="entry name" value="WD_REPEATS_REGION"/>
    <property type="match status" value="6"/>
</dbReference>
<accession>A0A6B2KX53</accession>
<dbReference type="AlphaFoldDB" id="A0A6B2KX53"/>
<protein>
    <recommendedName>
        <fullName evidence="8">Small-subunit processome Utp12 domain-containing protein</fullName>
    </recommendedName>
</protein>
<dbReference type="FunFam" id="2.130.10.10:FF:000157">
    <property type="entry name" value="WD repeat domain 3"/>
    <property type="match status" value="1"/>
</dbReference>
<dbReference type="InterPro" id="IPR051570">
    <property type="entry name" value="TBC1_cilium_biogenesis"/>
</dbReference>
<dbReference type="PROSITE" id="PS50082">
    <property type="entry name" value="WD_REPEATS_2"/>
    <property type="match status" value="9"/>
</dbReference>
<dbReference type="SMART" id="SM00320">
    <property type="entry name" value="WD40"/>
    <property type="match status" value="11"/>
</dbReference>
<feature type="repeat" description="WD" evidence="6">
    <location>
        <begin position="408"/>
        <end position="448"/>
    </location>
</feature>
<dbReference type="EMBL" id="GIBP01000364">
    <property type="protein sequence ID" value="NDV29333.1"/>
    <property type="molecule type" value="Transcribed_RNA"/>
</dbReference>
<dbReference type="InterPro" id="IPR001680">
    <property type="entry name" value="WD40_rpt"/>
</dbReference>
<dbReference type="SUPFAM" id="SSF50978">
    <property type="entry name" value="WD40 repeat-like"/>
    <property type="match status" value="2"/>
</dbReference>
<organism evidence="9">
    <name type="scientific">Arcella intermedia</name>
    <dbReference type="NCBI Taxonomy" id="1963864"/>
    <lineage>
        <taxon>Eukaryota</taxon>
        <taxon>Amoebozoa</taxon>
        <taxon>Tubulinea</taxon>
        <taxon>Elardia</taxon>
        <taxon>Arcellinida</taxon>
        <taxon>Sphaerothecina</taxon>
        <taxon>Arcellidae</taxon>
        <taxon>Arcella</taxon>
    </lineage>
</organism>
<evidence type="ECO:0000256" key="4">
    <source>
        <dbReference type="ARBA" id="ARBA00023242"/>
    </source>
</evidence>
<dbReference type="FunFam" id="2.130.10.10:FF:000178">
    <property type="entry name" value="WD repeat domain 3"/>
    <property type="match status" value="1"/>
</dbReference>
<keyword evidence="2 6" id="KW-0853">WD repeat</keyword>
<dbReference type="GO" id="GO:0030490">
    <property type="term" value="P:maturation of SSU-rRNA"/>
    <property type="evidence" value="ECO:0007669"/>
    <property type="project" value="TreeGrafter"/>
</dbReference>
<dbReference type="InterPro" id="IPR019775">
    <property type="entry name" value="WD40_repeat_CS"/>
</dbReference>
<feature type="region of interest" description="Disordered" evidence="7">
    <location>
        <begin position="298"/>
        <end position="355"/>
    </location>
</feature>
<dbReference type="CDD" id="cd00200">
    <property type="entry name" value="WD40"/>
    <property type="match status" value="2"/>
</dbReference>
<feature type="compositionally biased region" description="Basic residues" evidence="7">
    <location>
        <begin position="298"/>
        <end position="309"/>
    </location>
</feature>
<dbReference type="GO" id="GO:0032040">
    <property type="term" value="C:small-subunit processome"/>
    <property type="evidence" value="ECO:0007669"/>
    <property type="project" value="TreeGrafter"/>
</dbReference>
<evidence type="ECO:0000256" key="5">
    <source>
        <dbReference type="ARBA" id="ARBA00038229"/>
    </source>
</evidence>
<feature type="repeat" description="WD" evidence="6">
    <location>
        <begin position="670"/>
        <end position="701"/>
    </location>
</feature>
<reference evidence="9" key="1">
    <citation type="journal article" date="2020" name="J. Eukaryot. Microbiol.">
        <title>De novo Sequencing, Assembly and Annotation of the Transcriptome for the Free-Living Testate Amoeba Arcella intermedia.</title>
        <authorList>
            <person name="Ribeiro G.M."/>
            <person name="Porfirio-Sousa A.L."/>
            <person name="Maurer-Alcala X.X."/>
            <person name="Katz L.A."/>
            <person name="Lahr D.J.G."/>
        </authorList>
    </citation>
    <scope>NUCLEOTIDE SEQUENCE</scope>
</reference>
<dbReference type="Pfam" id="PF25173">
    <property type="entry name" value="Beta-prop_WDR3_1st"/>
    <property type="match status" value="1"/>
</dbReference>
<dbReference type="Pfam" id="PF04003">
    <property type="entry name" value="Utp12"/>
    <property type="match status" value="1"/>
</dbReference>
<feature type="domain" description="Small-subunit processome Utp12" evidence="8">
    <location>
        <begin position="817"/>
        <end position="919"/>
    </location>
</feature>
<evidence type="ECO:0000256" key="7">
    <source>
        <dbReference type="SAM" id="MobiDB-lite"/>
    </source>
</evidence>
<dbReference type="PROSITE" id="PS00678">
    <property type="entry name" value="WD_REPEATS_1"/>
    <property type="match status" value="3"/>
</dbReference>
<dbReference type="InterPro" id="IPR015943">
    <property type="entry name" value="WD40/YVTN_repeat-like_dom_sf"/>
</dbReference>
<feature type="repeat" description="WD" evidence="6">
    <location>
        <begin position="144"/>
        <end position="185"/>
    </location>
</feature>
<dbReference type="Pfam" id="PF25172">
    <property type="entry name" value="Beta-prop_WDR3_2nd"/>
    <property type="match status" value="1"/>
</dbReference>
<feature type="compositionally biased region" description="Basic and acidic residues" evidence="7">
    <location>
        <begin position="330"/>
        <end position="345"/>
    </location>
</feature>
<evidence type="ECO:0000256" key="2">
    <source>
        <dbReference type="ARBA" id="ARBA00022574"/>
    </source>
</evidence>
<evidence type="ECO:0000256" key="1">
    <source>
        <dbReference type="ARBA" id="ARBA00004604"/>
    </source>
</evidence>
<dbReference type="PANTHER" id="PTHR19853:SF0">
    <property type="entry name" value="WD REPEAT-CONTAINING PROTEIN 3"/>
    <property type="match status" value="1"/>
</dbReference>
<dbReference type="GO" id="GO:0034388">
    <property type="term" value="C:Pwp2p-containing subcomplex of 90S preribosome"/>
    <property type="evidence" value="ECO:0007669"/>
    <property type="project" value="TreeGrafter"/>
</dbReference>
<evidence type="ECO:0000313" key="9">
    <source>
        <dbReference type="EMBL" id="NDV29333.1"/>
    </source>
</evidence>
<feature type="repeat" description="WD" evidence="6">
    <location>
        <begin position="490"/>
        <end position="524"/>
    </location>
</feature>
<evidence type="ECO:0000256" key="3">
    <source>
        <dbReference type="ARBA" id="ARBA00022737"/>
    </source>
</evidence>
<proteinExistence type="inferred from homology"/>
<dbReference type="InterPro" id="IPR020472">
    <property type="entry name" value="WD40_PAC1"/>
</dbReference>
<feature type="repeat" description="WD" evidence="6">
    <location>
        <begin position="628"/>
        <end position="669"/>
    </location>
</feature>
<feature type="repeat" description="WD" evidence="6">
    <location>
        <begin position="102"/>
        <end position="143"/>
    </location>
</feature>
<keyword evidence="4" id="KW-0539">Nucleus</keyword>
<evidence type="ECO:0000256" key="6">
    <source>
        <dbReference type="PROSITE-ProRule" id="PRU00221"/>
    </source>
</evidence>
<comment type="similarity">
    <text evidence="5">Belongs to the WD repeat WDR3/UTP12 family.</text>
</comment>
<comment type="subcellular location">
    <subcellularLocation>
        <location evidence="1">Nucleus</location>
        <location evidence="1">Nucleolus</location>
    </subcellularLocation>
</comment>
<dbReference type="PRINTS" id="PR00320">
    <property type="entry name" value="GPROTEINBRPT"/>
</dbReference>
<feature type="repeat" description="WD" evidence="6">
    <location>
        <begin position="60"/>
        <end position="101"/>
    </location>
</feature>
<sequence>MQKSYLEFELKKTFGVICSHHCNVLFDSTGKLAYTGALERISVWYLRQGQLNTSIGESANSKNNAAISRICLTPDGLQLIAGYTDGSIKIWDLKTESLVSTFTGHKSEITALCYVQSLGYVISGSKDTDIYVWDVMNEQGLFKLRGHKNVVTQLKFLEKSKTIVSASKDNLLKFWDFQTKHCVQTVTGHPSEIWSFDINPEETKLITICNDNELRVYKLLSPDLLTPAEPEPTAENNDNSLDSFKRAEYWGSLVRKSNEKGSFVKFTMDGSLLGVQAGKTLEIFEVNDEEVILKKVQRRRQRENQKKRQQLQQAPAQGEEMEEEDPAPGEGKEENEPQEGERGGKAAEAVPSDEYSPKQILRTDVKIVSFDFIHEKRGKEIVVTLANNTIELFRRKRQALEKLSSINIPGHRSDVRSVAFSSRDEMLFSASSSEAKIWNVHSSSCIRTMEIDYPLTGLFAPGDKHVVVGTKSGHVELYDLHSATCVESNNKIHSNSVFTLQLNPNKTGFFSGGSDKILASWEFELVQNEENPLNKRLTIQCVNSMEMPDGIFAIKFSPNGKFIAVALMDNTIRIYFVDSMKLYLTLYGHKLPVLTIDFSSDSTLLISGSADKNVSIWGVDFGDCHKSLFAHQDSVMQVLFVKDTHYFFSCGKDGMIKYWDADKFEHIMTLEGHHNEIWSIALSSEGNLLASAGQDRSIRFWRQTETQIFLDSKKQKEIEEAWDKDMEFEEERTMQLDDKEVGSTIRPSIENIKQGERILEALDLIESEIAIQQLYLKDLEKARSEATPEILKEYDSQNKPLVVPPEPNVLLLGKSHSEYLLWVVSRIKPSNLESALSILPFGHVLMLLKFVDDWVKQHKELIMCCRILFFLLRKNQTQISVNRILLNTLSSLRNNLHHYLQQHKDIIDFNMASMNFLKSQIELNDNSKDFYEVAEKLQELKQKKAKKAPVPYWLQKSSDSE</sequence>
<dbReference type="InterPro" id="IPR036322">
    <property type="entry name" value="WD40_repeat_dom_sf"/>
</dbReference>
<keyword evidence="3" id="KW-0677">Repeat</keyword>
<evidence type="ECO:0000259" key="8">
    <source>
        <dbReference type="Pfam" id="PF04003"/>
    </source>
</evidence>
<feature type="repeat" description="WD" evidence="6">
    <location>
        <begin position="186"/>
        <end position="227"/>
    </location>
</feature>
<dbReference type="GO" id="GO:0030515">
    <property type="term" value="F:snoRNA binding"/>
    <property type="evidence" value="ECO:0007669"/>
    <property type="project" value="TreeGrafter"/>
</dbReference>
<dbReference type="PANTHER" id="PTHR19853">
    <property type="entry name" value="WD REPEAT CONTAINING PROTEIN 3 WDR3"/>
    <property type="match status" value="1"/>
</dbReference>